<sequence>MSQVWKMGHNQRVCRSSINDKAESPMDTMFLGAITQKKSDPLAVKIPMNGYSFVFKVNTGADVRVIPNELYRRDWYGPLKQAGMSLVVLSQDTLEVMGHFEAHIGMHKKVVESVHVVKVV</sequence>
<accession>A0A1X7UG81</accession>
<dbReference type="SUPFAM" id="SSF50630">
    <property type="entry name" value="Acid proteases"/>
    <property type="match status" value="1"/>
</dbReference>
<protein>
    <recommendedName>
        <fullName evidence="2">Peptidase A2 domain-containing protein</fullName>
    </recommendedName>
</protein>
<dbReference type="InParanoid" id="A0A1X7UG81"/>
<evidence type="ECO:0008006" key="2">
    <source>
        <dbReference type="Google" id="ProtNLM"/>
    </source>
</evidence>
<organism evidence="1">
    <name type="scientific">Amphimedon queenslandica</name>
    <name type="common">Sponge</name>
    <dbReference type="NCBI Taxonomy" id="400682"/>
    <lineage>
        <taxon>Eukaryota</taxon>
        <taxon>Metazoa</taxon>
        <taxon>Porifera</taxon>
        <taxon>Demospongiae</taxon>
        <taxon>Heteroscleromorpha</taxon>
        <taxon>Haplosclerida</taxon>
        <taxon>Niphatidae</taxon>
        <taxon>Amphimedon</taxon>
    </lineage>
</organism>
<name>A0A1X7UG81_AMPQE</name>
<reference evidence="1" key="1">
    <citation type="submission" date="2017-05" db="UniProtKB">
        <authorList>
            <consortium name="EnsemblMetazoa"/>
        </authorList>
    </citation>
    <scope>IDENTIFICATION</scope>
</reference>
<dbReference type="EnsemblMetazoa" id="Aqu2.1.26468_001">
    <property type="protein sequence ID" value="Aqu2.1.26468_001"/>
    <property type="gene ID" value="Aqu2.1.26468"/>
</dbReference>
<dbReference type="InterPro" id="IPR021109">
    <property type="entry name" value="Peptidase_aspartic_dom_sf"/>
</dbReference>
<dbReference type="AlphaFoldDB" id="A0A1X7UG81"/>
<evidence type="ECO:0000313" key="1">
    <source>
        <dbReference type="EnsemblMetazoa" id="Aqu2.1.26468_001"/>
    </source>
</evidence>
<proteinExistence type="predicted"/>